<dbReference type="Proteomes" id="UP000801428">
    <property type="component" value="Unassembled WGS sequence"/>
</dbReference>
<protein>
    <submittedName>
        <fullName evidence="2">Uncharacterized protein</fullName>
    </submittedName>
</protein>
<feature type="compositionally biased region" description="Polar residues" evidence="1">
    <location>
        <begin position="154"/>
        <end position="164"/>
    </location>
</feature>
<evidence type="ECO:0000256" key="1">
    <source>
        <dbReference type="SAM" id="MobiDB-lite"/>
    </source>
</evidence>
<reference evidence="2" key="1">
    <citation type="submission" date="2019-04" db="EMBL/GenBank/DDBJ databases">
        <title>Sequencing of skin fungus with MAO and IRED activity.</title>
        <authorList>
            <person name="Marsaioli A.J."/>
            <person name="Bonatto J.M.C."/>
            <person name="Reis Junior O."/>
        </authorList>
    </citation>
    <scope>NUCLEOTIDE SEQUENCE</scope>
    <source>
        <strain evidence="2">30M1</strain>
    </source>
</reference>
<dbReference type="EMBL" id="SWKU01000005">
    <property type="protein sequence ID" value="KAF3006420.1"/>
    <property type="molecule type" value="Genomic_DNA"/>
</dbReference>
<dbReference type="InterPro" id="IPR004354">
    <property type="entry name" value="Meiotic_Rec114"/>
</dbReference>
<feature type="compositionally biased region" description="Low complexity" evidence="1">
    <location>
        <begin position="165"/>
        <end position="175"/>
    </location>
</feature>
<dbReference type="GO" id="GO:0007131">
    <property type="term" value="P:reciprocal meiotic recombination"/>
    <property type="evidence" value="ECO:0007669"/>
    <property type="project" value="InterPro"/>
</dbReference>
<gene>
    <name evidence="2" type="ORF">E8E13_000756</name>
</gene>
<feature type="region of interest" description="Disordered" evidence="1">
    <location>
        <begin position="138"/>
        <end position="198"/>
    </location>
</feature>
<keyword evidence="3" id="KW-1185">Reference proteome</keyword>
<dbReference type="AlphaFoldDB" id="A0A9P4TJL4"/>
<accession>A0A9P4TJL4</accession>
<dbReference type="Pfam" id="PF03525">
    <property type="entry name" value="Meiotic_rec114"/>
    <property type="match status" value="1"/>
</dbReference>
<organism evidence="2 3">
    <name type="scientific">Curvularia kusanoi</name>
    <name type="common">Cochliobolus kusanoi</name>
    <dbReference type="NCBI Taxonomy" id="90978"/>
    <lineage>
        <taxon>Eukaryota</taxon>
        <taxon>Fungi</taxon>
        <taxon>Dikarya</taxon>
        <taxon>Ascomycota</taxon>
        <taxon>Pezizomycotina</taxon>
        <taxon>Dothideomycetes</taxon>
        <taxon>Pleosporomycetidae</taxon>
        <taxon>Pleosporales</taxon>
        <taxon>Pleosporineae</taxon>
        <taxon>Pleosporaceae</taxon>
        <taxon>Curvularia</taxon>
    </lineage>
</organism>
<name>A0A9P4TJL4_CURKU</name>
<comment type="caution">
    <text evidence="2">The sequence shown here is derived from an EMBL/GenBank/DDBJ whole genome shotgun (WGS) entry which is preliminary data.</text>
</comment>
<proteinExistence type="predicted"/>
<evidence type="ECO:0000313" key="2">
    <source>
        <dbReference type="EMBL" id="KAF3006420.1"/>
    </source>
</evidence>
<evidence type="ECO:0000313" key="3">
    <source>
        <dbReference type="Proteomes" id="UP000801428"/>
    </source>
</evidence>
<dbReference type="OrthoDB" id="5360255at2759"/>
<sequence>MISLPLAKLSFAHDAYVREQTSQWKHETNNLVCVIDSYQAGGSNFQLLKIVQGTQIREQIELERLILESQDLTRDMQQRGIELKGEQLPISAIVRCPLLAIRWQLPDQKIRRIQIRFKSDEDYDIVYNRLHRLGLRMMPPQNQSRDRGVRPLTPVSNELMNQGVPTSPSTYSTPSFGVKDHSSHLLDSPSSGDADRDLKNYAMQSSDNRRVALDNFVLNSLDSPEFLTLVEDMETNWARIGLGTW</sequence>